<feature type="domain" description="NHR" evidence="2">
    <location>
        <begin position="1"/>
        <end position="161"/>
    </location>
</feature>
<accession>A0A0L7L9K6</accession>
<dbReference type="Pfam" id="PF07177">
    <property type="entry name" value="Neuralized"/>
    <property type="match status" value="2"/>
</dbReference>
<organism evidence="3 4">
    <name type="scientific">Operophtera brumata</name>
    <name type="common">Winter moth</name>
    <name type="synonym">Phalaena brumata</name>
    <dbReference type="NCBI Taxonomy" id="104452"/>
    <lineage>
        <taxon>Eukaryota</taxon>
        <taxon>Metazoa</taxon>
        <taxon>Ecdysozoa</taxon>
        <taxon>Arthropoda</taxon>
        <taxon>Hexapoda</taxon>
        <taxon>Insecta</taxon>
        <taxon>Pterygota</taxon>
        <taxon>Neoptera</taxon>
        <taxon>Endopterygota</taxon>
        <taxon>Lepidoptera</taxon>
        <taxon>Glossata</taxon>
        <taxon>Ditrysia</taxon>
        <taxon>Geometroidea</taxon>
        <taxon>Geometridae</taxon>
        <taxon>Larentiinae</taxon>
        <taxon>Operophtera</taxon>
    </lineage>
</organism>
<dbReference type="Proteomes" id="UP000037510">
    <property type="component" value="Unassembled WGS sequence"/>
</dbReference>
<sequence>MSYGINTFQLVHSAFEIFNNGFVMTNRTLKTNELFQVRLDLVIPKWAGSIEIGVTQYSSNDITFPSGTWGITGEDVIRDGAIIIPQYGPAAFNIPEHVFGIVGALAGTATDLSWDTYILSGSAMMKDGECVRSGYPLDLDTLTVGSRVEYGKQSNLSEANELNIAQLHVRSFSEYHGDNVTLSKDYSTARRLTPDPMGALVFSSSHLIVNELYEIQILECKHSYAGSFRMGVTDVNVLNANINRHLPLCASWLPHFTAYIDGKYLKYSRPDQSGEKDLHSFVPSFEWLRPGDRIGLKKTPDSKKVYVLMELYGTTTKIQTVSRGTNVVPGNQQTTDIIIDVTDKPSTAPEMVESDETCEVPAVEEPDETLPTPPQSELPDETSPQETPDPGAVPEGQDAQCAVPPGGGEPPEDVEASTSGTPRVVE</sequence>
<dbReference type="InterPro" id="IPR006573">
    <property type="entry name" value="NHR_dom"/>
</dbReference>
<evidence type="ECO:0000259" key="2">
    <source>
        <dbReference type="PROSITE" id="PS51065"/>
    </source>
</evidence>
<dbReference type="EMBL" id="JTDY01002078">
    <property type="protein sequence ID" value="KOB72163.1"/>
    <property type="molecule type" value="Genomic_DNA"/>
</dbReference>
<dbReference type="PANTHER" id="PTHR12429">
    <property type="entry name" value="NEURALIZED"/>
    <property type="match status" value="1"/>
</dbReference>
<keyword evidence="4" id="KW-1185">Reference proteome</keyword>
<gene>
    <name evidence="3" type="ORF">OBRU01_12697</name>
</gene>
<reference evidence="3 4" key="1">
    <citation type="journal article" date="2015" name="Genome Biol. Evol.">
        <title>The genome of winter moth (Operophtera brumata) provides a genomic perspective on sexual dimorphism and phenology.</title>
        <authorList>
            <person name="Derks M.F."/>
            <person name="Smit S."/>
            <person name="Salis L."/>
            <person name="Schijlen E."/>
            <person name="Bossers A."/>
            <person name="Mateman C."/>
            <person name="Pijl A.S."/>
            <person name="de Ridder D."/>
            <person name="Groenen M.A."/>
            <person name="Visser M.E."/>
            <person name="Megens H.J."/>
        </authorList>
    </citation>
    <scope>NUCLEOTIDE SEQUENCE [LARGE SCALE GENOMIC DNA]</scope>
    <source>
        <strain evidence="3">WM2013NL</strain>
        <tissue evidence="3">Head and thorax</tissue>
    </source>
</reference>
<dbReference type="InterPro" id="IPR043136">
    <property type="entry name" value="B30.2/SPRY_sf"/>
</dbReference>
<dbReference type="Gene3D" id="2.60.120.920">
    <property type="match status" value="2"/>
</dbReference>
<dbReference type="PROSITE" id="PS51065">
    <property type="entry name" value="NHR"/>
    <property type="match status" value="2"/>
</dbReference>
<proteinExistence type="predicted"/>
<dbReference type="STRING" id="104452.A0A0L7L9K6"/>
<dbReference type="AlphaFoldDB" id="A0A0L7L9K6"/>
<dbReference type="InterPro" id="IPR037962">
    <property type="entry name" value="Neuralized"/>
</dbReference>
<evidence type="ECO:0000313" key="4">
    <source>
        <dbReference type="Proteomes" id="UP000037510"/>
    </source>
</evidence>
<protein>
    <submittedName>
        <fullName evidence="3">Putative Neuralized</fullName>
    </submittedName>
</protein>
<dbReference type="PANTHER" id="PTHR12429:SF8">
    <property type="entry name" value="NEURALIZED-LIKE PROTEIN 2"/>
    <property type="match status" value="1"/>
</dbReference>
<feature type="compositionally biased region" description="Polar residues" evidence="1">
    <location>
        <begin position="416"/>
        <end position="426"/>
    </location>
</feature>
<evidence type="ECO:0000313" key="3">
    <source>
        <dbReference type="EMBL" id="KOB72163.1"/>
    </source>
</evidence>
<comment type="caution">
    <text evidence="3">The sequence shown here is derived from an EMBL/GenBank/DDBJ whole genome shotgun (WGS) entry which is preliminary data.</text>
</comment>
<dbReference type="SMART" id="SM00588">
    <property type="entry name" value="NEUZ"/>
    <property type="match status" value="1"/>
</dbReference>
<feature type="region of interest" description="Disordered" evidence="1">
    <location>
        <begin position="344"/>
        <end position="426"/>
    </location>
</feature>
<evidence type="ECO:0000256" key="1">
    <source>
        <dbReference type="SAM" id="MobiDB-lite"/>
    </source>
</evidence>
<name>A0A0L7L9K6_OPEBR</name>
<feature type="non-terminal residue" evidence="3">
    <location>
        <position position="426"/>
    </location>
</feature>
<feature type="domain" description="NHR" evidence="2">
    <location>
        <begin position="169"/>
        <end position="323"/>
    </location>
</feature>
<feature type="compositionally biased region" description="Acidic residues" evidence="1">
    <location>
        <begin position="352"/>
        <end position="368"/>
    </location>
</feature>